<feature type="region of interest" description="Disordered" evidence="8">
    <location>
        <begin position="146"/>
        <end position="199"/>
    </location>
</feature>
<keyword evidence="3" id="KW-0805">Transcription regulation</keyword>
<sequence length="428" mass="47311">MVKVENDSDISFEEGFPAGIKVLVIDDDRVSLQVVCTMLERCGYKATKCTSGTKALEMLRENEGEFDIVLTDVHMPDMDGFQLLELVGLEMDIPVVIVSSDSSRETIMKAIQSGACDYLIKPIQKKEVEIIWKHVIRRKNSISGDPESFGILEKNNNESLPRKNDDESGIALRARKKRREPTGEDDEELENGEESKKKERFNWNGERHKQFVAAVNQLGINNAVPKKILNALNIPGLKREHVASHLQKYRLGLKKAEKDKQAQHVNSPFGSSLNPIMGPTSIFSFQNLPPRPVTWNNHAPNIISPLHTMPQVGSSMNAPGFLADSHDMLWQVVVSQQLPVCQTSMNPLLSNNLMGNGSGTSQPPSLGSNNGGFNNNNYNGSVGSGFVQNSYSQALVGQDRNQSPSSNLTCGNSEAIVNPNSWDLDKRM</sequence>
<accession>A0A833RAX0</accession>
<dbReference type="SUPFAM" id="SSF52172">
    <property type="entry name" value="CheY-like"/>
    <property type="match status" value="1"/>
</dbReference>
<name>A0A833RAX0_9POAL</name>
<evidence type="ECO:0000313" key="10">
    <source>
        <dbReference type="EMBL" id="KAF3332419.1"/>
    </source>
</evidence>
<dbReference type="AlphaFoldDB" id="A0A833RAX0"/>
<dbReference type="Gene3D" id="3.40.50.2300">
    <property type="match status" value="1"/>
</dbReference>
<dbReference type="InterPro" id="IPR011006">
    <property type="entry name" value="CheY-like_superfamily"/>
</dbReference>
<evidence type="ECO:0000256" key="2">
    <source>
        <dbReference type="ARBA" id="ARBA00023012"/>
    </source>
</evidence>
<evidence type="ECO:0000256" key="7">
    <source>
        <dbReference type="PROSITE-ProRule" id="PRU00169"/>
    </source>
</evidence>
<dbReference type="PANTHER" id="PTHR43874">
    <property type="entry name" value="TWO-COMPONENT RESPONSE REGULATOR"/>
    <property type="match status" value="1"/>
</dbReference>
<dbReference type="InterPro" id="IPR006447">
    <property type="entry name" value="Myb_dom_plants"/>
</dbReference>
<dbReference type="Pfam" id="PF00072">
    <property type="entry name" value="Response_reg"/>
    <property type="match status" value="1"/>
</dbReference>
<protein>
    <submittedName>
        <fullName evidence="10">Two-component response regulator ARR2</fullName>
    </submittedName>
</protein>
<keyword evidence="7" id="KW-0597">Phosphoprotein</keyword>
<evidence type="ECO:0000256" key="3">
    <source>
        <dbReference type="ARBA" id="ARBA00023015"/>
    </source>
</evidence>
<dbReference type="Proteomes" id="UP000623129">
    <property type="component" value="Unassembled WGS sequence"/>
</dbReference>
<dbReference type="Gene3D" id="1.10.10.60">
    <property type="entry name" value="Homeodomain-like"/>
    <property type="match status" value="1"/>
</dbReference>
<keyword evidence="2" id="KW-0902">Two-component regulatory system</keyword>
<evidence type="ECO:0000256" key="8">
    <source>
        <dbReference type="SAM" id="MobiDB-lite"/>
    </source>
</evidence>
<dbReference type="PANTHER" id="PTHR43874:SF7">
    <property type="entry name" value="TWO-COMPONENT RESPONSE REGULATOR ARR10"/>
    <property type="match status" value="1"/>
</dbReference>
<feature type="compositionally biased region" description="Acidic residues" evidence="8">
    <location>
        <begin position="183"/>
        <end position="192"/>
    </location>
</feature>
<organism evidence="10 11">
    <name type="scientific">Carex littledalei</name>
    <dbReference type="NCBI Taxonomy" id="544730"/>
    <lineage>
        <taxon>Eukaryota</taxon>
        <taxon>Viridiplantae</taxon>
        <taxon>Streptophyta</taxon>
        <taxon>Embryophyta</taxon>
        <taxon>Tracheophyta</taxon>
        <taxon>Spermatophyta</taxon>
        <taxon>Magnoliopsida</taxon>
        <taxon>Liliopsida</taxon>
        <taxon>Poales</taxon>
        <taxon>Cyperaceae</taxon>
        <taxon>Cyperoideae</taxon>
        <taxon>Cariceae</taxon>
        <taxon>Carex</taxon>
        <taxon>Carex subgen. Euthyceras</taxon>
    </lineage>
</organism>
<comment type="subcellular location">
    <subcellularLocation>
        <location evidence="1">Nucleus</location>
    </subcellularLocation>
</comment>
<evidence type="ECO:0000256" key="1">
    <source>
        <dbReference type="ARBA" id="ARBA00004123"/>
    </source>
</evidence>
<evidence type="ECO:0000313" key="11">
    <source>
        <dbReference type="Proteomes" id="UP000623129"/>
    </source>
</evidence>
<proteinExistence type="predicted"/>
<keyword evidence="6" id="KW-0539">Nucleus</keyword>
<reference evidence="10" key="1">
    <citation type="submission" date="2020-01" db="EMBL/GenBank/DDBJ databases">
        <title>Genome sequence of Kobresia littledalei, the first chromosome-level genome in the family Cyperaceae.</title>
        <authorList>
            <person name="Qu G."/>
        </authorList>
    </citation>
    <scope>NUCLEOTIDE SEQUENCE</scope>
    <source>
        <strain evidence="10">C.B.Clarke</strain>
        <tissue evidence="10">Leaf</tissue>
    </source>
</reference>
<comment type="caution">
    <text evidence="10">The sequence shown here is derived from an EMBL/GenBank/DDBJ whole genome shotgun (WGS) entry which is preliminary data.</text>
</comment>
<evidence type="ECO:0000256" key="5">
    <source>
        <dbReference type="ARBA" id="ARBA00023163"/>
    </source>
</evidence>
<dbReference type="GO" id="GO:0009736">
    <property type="term" value="P:cytokinin-activated signaling pathway"/>
    <property type="evidence" value="ECO:0007669"/>
    <property type="project" value="InterPro"/>
</dbReference>
<keyword evidence="4" id="KW-0238">DNA-binding</keyword>
<dbReference type="NCBIfam" id="TIGR01557">
    <property type="entry name" value="myb_SHAQKYF"/>
    <property type="match status" value="1"/>
</dbReference>
<dbReference type="GO" id="GO:0000160">
    <property type="term" value="P:phosphorelay signal transduction system"/>
    <property type="evidence" value="ECO:0007669"/>
    <property type="project" value="UniProtKB-KW"/>
</dbReference>
<evidence type="ECO:0000259" key="9">
    <source>
        <dbReference type="PROSITE" id="PS50110"/>
    </source>
</evidence>
<dbReference type="GO" id="GO:0003677">
    <property type="term" value="F:DNA binding"/>
    <property type="evidence" value="ECO:0007669"/>
    <property type="project" value="UniProtKB-KW"/>
</dbReference>
<dbReference type="InterPro" id="IPR009057">
    <property type="entry name" value="Homeodomain-like_sf"/>
</dbReference>
<dbReference type="InterPro" id="IPR001789">
    <property type="entry name" value="Sig_transdc_resp-reg_receiver"/>
</dbReference>
<evidence type="ECO:0000256" key="6">
    <source>
        <dbReference type="ARBA" id="ARBA00023242"/>
    </source>
</evidence>
<dbReference type="FunFam" id="1.10.10.60:FF:000007">
    <property type="entry name" value="Two-component response regulator"/>
    <property type="match status" value="1"/>
</dbReference>
<feature type="region of interest" description="Disordered" evidence="8">
    <location>
        <begin position="352"/>
        <end position="375"/>
    </location>
</feature>
<dbReference type="GO" id="GO:0005634">
    <property type="term" value="C:nucleus"/>
    <property type="evidence" value="ECO:0007669"/>
    <property type="project" value="UniProtKB-SubCell"/>
</dbReference>
<keyword evidence="11" id="KW-1185">Reference proteome</keyword>
<dbReference type="OrthoDB" id="10262808at2759"/>
<dbReference type="PROSITE" id="PS50110">
    <property type="entry name" value="RESPONSE_REGULATORY"/>
    <property type="match status" value="1"/>
</dbReference>
<gene>
    <name evidence="10" type="ORF">FCM35_KLT01996</name>
</gene>
<feature type="domain" description="Response regulatory" evidence="9">
    <location>
        <begin position="21"/>
        <end position="136"/>
    </location>
</feature>
<evidence type="ECO:0000256" key="4">
    <source>
        <dbReference type="ARBA" id="ARBA00023125"/>
    </source>
</evidence>
<dbReference type="CDD" id="cd17584">
    <property type="entry name" value="REC_typeB_ARR-like"/>
    <property type="match status" value="1"/>
</dbReference>
<dbReference type="SUPFAM" id="SSF46689">
    <property type="entry name" value="Homeodomain-like"/>
    <property type="match status" value="1"/>
</dbReference>
<dbReference type="InterPro" id="IPR045279">
    <property type="entry name" value="ARR-like"/>
</dbReference>
<feature type="compositionally biased region" description="Polar residues" evidence="8">
    <location>
        <begin position="352"/>
        <end position="366"/>
    </location>
</feature>
<dbReference type="SMART" id="SM00448">
    <property type="entry name" value="REC"/>
    <property type="match status" value="1"/>
</dbReference>
<keyword evidence="5" id="KW-0804">Transcription</keyword>
<dbReference type="EMBL" id="SWLB01000011">
    <property type="protein sequence ID" value="KAF3332419.1"/>
    <property type="molecule type" value="Genomic_DNA"/>
</dbReference>
<feature type="modified residue" description="4-aspartylphosphate" evidence="7">
    <location>
        <position position="72"/>
    </location>
</feature>